<dbReference type="OrthoDB" id="9785015at2"/>
<dbReference type="PANTHER" id="PTHR30632:SF14">
    <property type="entry name" value="TUNGSTATE_MOLYBDATE_CHROMATE-BINDING PROTEIN MODA"/>
    <property type="match status" value="1"/>
</dbReference>
<sequence>MKKTESYGFSVLLILCLFASPSSATKLHVAVASNFLATAEQLAPEFKSYSDDDLLVSSGSTGMLFAQINQGAPYDVMMAADTSTPQKLMSSGLASDAFTYATGQLVLLANQKSSGACQDILFAGDLRHLAIANPKLAPYGLAAKQYLEAIGWWQSNQNKLVMGENVAQAMQMAVSENATAGLVAASVLIHHIPSTTQCTWTPPIGSYAPIEQAMVLLSRSDQQQAYQRFKTFLQTAPARKIIEANGYLISADNSGRTE</sequence>
<name>A0A4R6XYK1_9GAMM</name>
<feature type="signal peptide" evidence="5">
    <location>
        <begin position="1"/>
        <end position="24"/>
    </location>
</feature>
<dbReference type="NCBIfam" id="TIGR01256">
    <property type="entry name" value="modA"/>
    <property type="match status" value="1"/>
</dbReference>
<dbReference type="RefSeq" id="WP_099017960.1">
    <property type="nucleotide sequence ID" value="NZ_NIHB01000001.1"/>
</dbReference>
<dbReference type="Pfam" id="PF13531">
    <property type="entry name" value="SBP_bac_11"/>
    <property type="match status" value="1"/>
</dbReference>
<dbReference type="PANTHER" id="PTHR30632">
    <property type="entry name" value="MOLYBDATE-BINDING PERIPLASMIC PROTEIN"/>
    <property type="match status" value="1"/>
</dbReference>
<dbReference type="EMBL" id="SNZB01000001">
    <property type="protein sequence ID" value="TDR23394.1"/>
    <property type="molecule type" value="Genomic_DNA"/>
</dbReference>
<organism evidence="6 7">
    <name type="scientific">Marinicella litoralis</name>
    <dbReference type="NCBI Taxonomy" id="644220"/>
    <lineage>
        <taxon>Bacteria</taxon>
        <taxon>Pseudomonadati</taxon>
        <taxon>Pseudomonadota</taxon>
        <taxon>Gammaproteobacteria</taxon>
        <taxon>Lysobacterales</taxon>
        <taxon>Marinicellaceae</taxon>
        <taxon>Marinicella</taxon>
    </lineage>
</organism>
<proteinExistence type="inferred from homology"/>
<feature type="binding site" evidence="4">
    <location>
        <position position="61"/>
    </location>
    <ligand>
        <name>molybdate</name>
        <dbReference type="ChEBI" id="CHEBI:36264"/>
    </ligand>
</feature>
<comment type="similarity">
    <text evidence="1">Belongs to the bacterial solute-binding protein ModA family.</text>
</comment>
<dbReference type="PIRSF" id="PIRSF004846">
    <property type="entry name" value="ModA"/>
    <property type="match status" value="1"/>
</dbReference>
<dbReference type="Proteomes" id="UP000295724">
    <property type="component" value="Unassembled WGS sequence"/>
</dbReference>
<dbReference type="GO" id="GO:0030973">
    <property type="term" value="F:molybdate ion binding"/>
    <property type="evidence" value="ECO:0007669"/>
    <property type="project" value="InterPro"/>
</dbReference>
<keyword evidence="7" id="KW-1185">Reference proteome</keyword>
<dbReference type="GO" id="GO:0015689">
    <property type="term" value="P:molybdate ion transport"/>
    <property type="evidence" value="ECO:0007669"/>
    <property type="project" value="InterPro"/>
</dbReference>
<dbReference type="InterPro" id="IPR005950">
    <property type="entry name" value="ModA"/>
</dbReference>
<dbReference type="GO" id="GO:0046872">
    <property type="term" value="F:metal ion binding"/>
    <property type="evidence" value="ECO:0007669"/>
    <property type="project" value="UniProtKB-KW"/>
</dbReference>
<dbReference type="Gene3D" id="3.40.190.10">
    <property type="entry name" value="Periplasmic binding protein-like II"/>
    <property type="match status" value="2"/>
</dbReference>
<evidence type="ECO:0000256" key="1">
    <source>
        <dbReference type="ARBA" id="ARBA00009175"/>
    </source>
</evidence>
<evidence type="ECO:0000313" key="7">
    <source>
        <dbReference type="Proteomes" id="UP000295724"/>
    </source>
</evidence>
<evidence type="ECO:0000256" key="2">
    <source>
        <dbReference type="ARBA" id="ARBA00022723"/>
    </source>
</evidence>
<dbReference type="InterPro" id="IPR050682">
    <property type="entry name" value="ModA/WtpA"/>
</dbReference>
<keyword evidence="2 4" id="KW-0479">Metal-binding</keyword>
<protein>
    <submittedName>
        <fullName evidence="6">Molybdate transport system substrate-binding protein</fullName>
    </submittedName>
</protein>
<reference evidence="6 7" key="1">
    <citation type="submission" date="2019-03" db="EMBL/GenBank/DDBJ databases">
        <title>Genomic Encyclopedia of Type Strains, Phase IV (KMG-IV): sequencing the most valuable type-strain genomes for metagenomic binning, comparative biology and taxonomic classification.</title>
        <authorList>
            <person name="Goeker M."/>
        </authorList>
    </citation>
    <scope>NUCLEOTIDE SEQUENCE [LARGE SCALE GENOMIC DNA]</scope>
    <source>
        <strain evidence="6 7">DSM 25488</strain>
    </source>
</reference>
<dbReference type="CDD" id="cd13539">
    <property type="entry name" value="PBP2_AvModA"/>
    <property type="match status" value="1"/>
</dbReference>
<dbReference type="AlphaFoldDB" id="A0A4R6XYK1"/>
<evidence type="ECO:0000256" key="4">
    <source>
        <dbReference type="PIRSR" id="PIRSR004846-1"/>
    </source>
</evidence>
<keyword evidence="3 5" id="KW-0732">Signal</keyword>
<dbReference type="SUPFAM" id="SSF53850">
    <property type="entry name" value="Periplasmic binding protein-like II"/>
    <property type="match status" value="1"/>
</dbReference>
<feature type="binding site" evidence="4">
    <location>
        <position position="166"/>
    </location>
    <ligand>
        <name>molybdate</name>
        <dbReference type="ChEBI" id="CHEBI:36264"/>
    </ligand>
</feature>
<comment type="caution">
    <text evidence="6">The sequence shown here is derived from an EMBL/GenBank/DDBJ whole genome shotgun (WGS) entry which is preliminary data.</text>
</comment>
<dbReference type="InterPro" id="IPR044084">
    <property type="entry name" value="AvModA-like_subst-bd"/>
</dbReference>
<gene>
    <name evidence="6" type="ORF">C8D91_0255</name>
</gene>
<accession>A0A4R6XYK1</accession>
<evidence type="ECO:0000313" key="6">
    <source>
        <dbReference type="EMBL" id="TDR23394.1"/>
    </source>
</evidence>
<feature type="chain" id="PRO_5020887280" evidence="5">
    <location>
        <begin position="25"/>
        <end position="258"/>
    </location>
</feature>
<evidence type="ECO:0000256" key="5">
    <source>
        <dbReference type="SAM" id="SignalP"/>
    </source>
</evidence>
<evidence type="ECO:0000256" key="3">
    <source>
        <dbReference type="ARBA" id="ARBA00022729"/>
    </source>
</evidence>
<keyword evidence="4" id="KW-0500">Molybdenum</keyword>